<proteinExistence type="predicted"/>
<dbReference type="InterPro" id="IPR008972">
    <property type="entry name" value="Cupredoxin"/>
</dbReference>
<dbReference type="CDD" id="cd13921">
    <property type="entry name" value="Amicyanin"/>
    <property type="match status" value="1"/>
</dbReference>
<dbReference type="Pfam" id="PF13473">
    <property type="entry name" value="Cupredoxin_1"/>
    <property type="match status" value="1"/>
</dbReference>
<name>A0ABP5RR63_9ACTN</name>
<dbReference type="InterPro" id="IPR028096">
    <property type="entry name" value="EfeO_Cupredoxin"/>
</dbReference>
<comment type="caution">
    <text evidence="8">The sequence shown here is derived from an EMBL/GenBank/DDBJ whole genome shotgun (WGS) entry which is preliminary data.</text>
</comment>
<dbReference type="PRINTS" id="PR00155">
    <property type="entry name" value="AMICYANIN"/>
</dbReference>
<dbReference type="EMBL" id="BAAATR010000044">
    <property type="protein sequence ID" value="GAA2272030.1"/>
    <property type="molecule type" value="Genomic_DNA"/>
</dbReference>
<organism evidence="8 9">
    <name type="scientific">Kitasatospora cystarginea</name>
    <dbReference type="NCBI Taxonomy" id="58350"/>
    <lineage>
        <taxon>Bacteria</taxon>
        <taxon>Bacillati</taxon>
        <taxon>Actinomycetota</taxon>
        <taxon>Actinomycetes</taxon>
        <taxon>Kitasatosporales</taxon>
        <taxon>Streptomycetaceae</taxon>
        <taxon>Kitasatospora</taxon>
    </lineage>
</organism>
<evidence type="ECO:0000256" key="4">
    <source>
        <dbReference type="ARBA" id="ARBA00022982"/>
    </source>
</evidence>
<keyword evidence="2" id="KW-0813">Transport</keyword>
<evidence type="ECO:0000256" key="1">
    <source>
        <dbReference type="ARBA" id="ARBA00004418"/>
    </source>
</evidence>
<evidence type="ECO:0000256" key="2">
    <source>
        <dbReference type="ARBA" id="ARBA00022448"/>
    </source>
</evidence>
<feature type="compositionally biased region" description="Low complexity" evidence="5">
    <location>
        <begin position="76"/>
        <end position="89"/>
    </location>
</feature>
<gene>
    <name evidence="8" type="ORF">GCM10010430_67440</name>
</gene>
<evidence type="ECO:0000256" key="5">
    <source>
        <dbReference type="SAM" id="MobiDB-lite"/>
    </source>
</evidence>
<protein>
    <recommendedName>
        <fullName evidence="7">EfeO-type cupredoxin-like domain-containing protein</fullName>
    </recommendedName>
</protein>
<feature type="region of interest" description="Disordered" evidence="5">
    <location>
        <begin position="37"/>
        <end position="89"/>
    </location>
</feature>
<evidence type="ECO:0000256" key="6">
    <source>
        <dbReference type="SAM" id="SignalP"/>
    </source>
</evidence>
<dbReference type="InterPro" id="IPR052721">
    <property type="entry name" value="ET_Amicyanin"/>
</dbReference>
<feature type="domain" description="EfeO-type cupredoxin-like" evidence="7">
    <location>
        <begin position="86"/>
        <end position="171"/>
    </location>
</feature>
<reference evidence="9" key="1">
    <citation type="journal article" date="2019" name="Int. J. Syst. Evol. Microbiol.">
        <title>The Global Catalogue of Microorganisms (GCM) 10K type strain sequencing project: providing services to taxonomists for standard genome sequencing and annotation.</title>
        <authorList>
            <consortium name="The Broad Institute Genomics Platform"/>
            <consortium name="The Broad Institute Genome Sequencing Center for Infectious Disease"/>
            <person name="Wu L."/>
            <person name="Ma J."/>
        </authorList>
    </citation>
    <scope>NUCLEOTIDE SEQUENCE [LARGE SCALE GENOMIC DNA]</scope>
    <source>
        <strain evidence="9">JCM 7356</strain>
    </source>
</reference>
<evidence type="ECO:0000313" key="9">
    <source>
        <dbReference type="Proteomes" id="UP001500305"/>
    </source>
</evidence>
<accession>A0ABP5RR63</accession>
<sequence length="175" mass="17279">MVMNASSSPPVRRSRTVCLAAVAVAGALGLLSACGGSSPPKPGGALSPGPGQTLPGFPGASGTSGTVTVSPPPGTPSTSPTSGQPSAPAAANAVTIKNFAFSPPKLTVKAGTKVTWTNTDPDAHTVTSKQGSGGPLNSAALATNDTYSFTFTTPGTYPYFCSIHPFMTATVEVTP</sequence>
<keyword evidence="4" id="KW-0249">Electron transport</keyword>
<evidence type="ECO:0000313" key="8">
    <source>
        <dbReference type="EMBL" id="GAA2272030.1"/>
    </source>
</evidence>
<feature type="chain" id="PRO_5046688504" description="EfeO-type cupredoxin-like domain-containing protein" evidence="6">
    <location>
        <begin position="34"/>
        <end position="175"/>
    </location>
</feature>
<keyword evidence="3" id="KW-0574">Periplasm</keyword>
<comment type="subcellular location">
    <subcellularLocation>
        <location evidence="1">Periplasm</location>
    </subcellularLocation>
</comment>
<keyword evidence="9" id="KW-1185">Reference proteome</keyword>
<dbReference type="PANTHER" id="PTHR36507">
    <property type="entry name" value="BLL1555 PROTEIN"/>
    <property type="match status" value="1"/>
</dbReference>
<dbReference type="InterPro" id="IPR035668">
    <property type="entry name" value="Amicyanin"/>
</dbReference>
<evidence type="ECO:0000256" key="3">
    <source>
        <dbReference type="ARBA" id="ARBA00022764"/>
    </source>
</evidence>
<dbReference type="Gene3D" id="2.60.40.420">
    <property type="entry name" value="Cupredoxins - blue copper proteins"/>
    <property type="match status" value="1"/>
</dbReference>
<dbReference type="PANTHER" id="PTHR36507:SF1">
    <property type="entry name" value="BLL1555 PROTEIN"/>
    <property type="match status" value="1"/>
</dbReference>
<dbReference type="SUPFAM" id="SSF49503">
    <property type="entry name" value="Cupredoxins"/>
    <property type="match status" value="1"/>
</dbReference>
<keyword evidence="6" id="KW-0732">Signal</keyword>
<dbReference type="Proteomes" id="UP001500305">
    <property type="component" value="Unassembled WGS sequence"/>
</dbReference>
<evidence type="ECO:0000259" key="7">
    <source>
        <dbReference type="Pfam" id="PF13473"/>
    </source>
</evidence>
<feature type="compositionally biased region" description="Low complexity" evidence="5">
    <location>
        <begin position="58"/>
        <end position="69"/>
    </location>
</feature>
<feature type="signal peptide" evidence="6">
    <location>
        <begin position="1"/>
        <end position="33"/>
    </location>
</feature>
<dbReference type="InterPro" id="IPR002386">
    <property type="entry name" value="Amicyanin/Pseudoazurin"/>
</dbReference>